<sequence length="279" mass="32154">MNEKKRNNAEKKAEARAPRPTKVNKKNTNNDEKYVLYADIMGFKEKVMRTKHADLKKELKGLRAKLDDWFSPFLENVKTFKVSFFSDSILIVEESSPLGFQRISIAAVGLMQLSLHHKFPIKGAIAKGEFTYEEKEQLFFGQAIIDAFLLEEQIHYYGIVAHHTMEEDIKKYSNGMEINALRHREESNPYILSPIPLKNGKITHYHLACNLLGSVLKIEDATITNKRFISWLEGIYGTVSGAPRIYVDNTLRVLEEDLRLYEKNLEKLGDVEFPLKAFQ</sequence>
<keyword evidence="3" id="KW-1185">Reference proteome</keyword>
<organism evidence="2 3">
    <name type="scientific">Porphyromonas endodontalis (strain ATCC 35406 / DSM 24491 / JCM 8526 / CCUG 16442 / BCRC 14492 / NCTC 13058 / HG 370)</name>
    <name type="common">Bacteroides endodontalis</name>
    <dbReference type="NCBI Taxonomy" id="553175"/>
    <lineage>
        <taxon>Bacteria</taxon>
        <taxon>Pseudomonadati</taxon>
        <taxon>Bacteroidota</taxon>
        <taxon>Bacteroidia</taxon>
        <taxon>Bacteroidales</taxon>
        <taxon>Porphyromonadaceae</taxon>
        <taxon>Porphyromonas</taxon>
    </lineage>
</organism>
<reference evidence="2 3" key="1">
    <citation type="submission" date="2009-04" db="EMBL/GenBank/DDBJ databases">
        <authorList>
            <person name="Sebastian Y."/>
            <person name="Madupu R."/>
            <person name="Durkin A.S."/>
            <person name="Torralba M."/>
            <person name="Methe B."/>
            <person name="Sutton G.G."/>
            <person name="Strausberg R.L."/>
            <person name="Nelson K.E."/>
        </authorList>
    </citation>
    <scope>NUCLEOTIDE SEQUENCE [LARGE SCALE GENOMIC DNA]</scope>
    <source>
        <strain evidence="3">ATCC 35406 / DSM 24491 / JCM 8526 / CCUG 16442 / BCRC 14492 / NCTC 13058 / HG 370</strain>
    </source>
</reference>
<evidence type="ECO:0000256" key="1">
    <source>
        <dbReference type="SAM" id="MobiDB-lite"/>
    </source>
</evidence>
<dbReference type="GeneID" id="93365781"/>
<comment type="caution">
    <text evidence="2">The sequence shown here is derived from an EMBL/GenBank/DDBJ whole genome shotgun (WGS) entry which is preliminary data.</text>
</comment>
<evidence type="ECO:0000313" key="2">
    <source>
        <dbReference type="EMBL" id="EEN82198.1"/>
    </source>
</evidence>
<dbReference type="EMBL" id="ACNN01000029">
    <property type="protein sequence ID" value="EEN82198.1"/>
    <property type="molecule type" value="Genomic_DNA"/>
</dbReference>
<dbReference type="Proteomes" id="UP000004295">
    <property type="component" value="Unassembled WGS sequence"/>
</dbReference>
<protein>
    <recommendedName>
        <fullName evidence="4">Guanylate cyclase domain-containing protein</fullName>
    </recommendedName>
</protein>
<feature type="compositionally biased region" description="Basic and acidic residues" evidence="1">
    <location>
        <begin position="1"/>
        <end position="17"/>
    </location>
</feature>
<proteinExistence type="predicted"/>
<dbReference type="RefSeq" id="WP_004334436.1">
    <property type="nucleotide sequence ID" value="NZ_ACNN01000029.1"/>
</dbReference>
<dbReference type="AlphaFoldDB" id="C3JC40"/>
<feature type="region of interest" description="Disordered" evidence="1">
    <location>
        <begin position="1"/>
        <end position="28"/>
    </location>
</feature>
<accession>C3JC40</accession>
<evidence type="ECO:0008006" key="4">
    <source>
        <dbReference type="Google" id="ProtNLM"/>
    </source>
</evidence>
<gene>
    <name evidence="2" type="ORF">POREN0001_0438</name>
</gene>
<name>C3JC40_POREA</name>
<evidence type="ECO:0000313" key="3">
    <source>
        <dbReference type="Proteomes" id="UP000004295"/>
    </source>
</evidence>
<dbReference type="STRING" id="553175.POREN0001_0438"/>